<protein>
    <submittedName>
        <fullName evidence="3">Uncharacterized protein</fullName>
    </submittedName>
</protein>
<gene>
    <name evidence="3" type="ORF">QBC34DRAFT_463614</name>
</gene>
<reference evidence="3" key="1">
    <citation type="journal article" date="2023" name="Mol. Phylogenet. Evol.">
        <title>Genome-scale phylogeny and comparative genomics of the fungal order Sordariales.</title>
        <authorList>
            <person name="Hensen N."/>
            <person name="Bonometti L."/>
            <person name="Westerberg I."/>
            <person name="Brannstrom I.O."/>
            <person name="Guillou S."/>
            <person name="Cros-Aarteil S."/>
            <person name="Calhoun S."/>
            <person name="Haridas S."/>
            <person name="Kuo A."/>
            <person name="Mondo S."/>
            <person name="Pangilinan J."/>
            <person name="Riley R."/>
            <person name="LaButti K."/>
            <person name="Andreopoulos B."/>
            <person name="Lipzen A."/>
            <person name="Chen C."/>
            <person name="Yan M."/>
            <person name="Daum C."/>
            <person name="Ng V."/>
            <person name="Clum A."/>
            <person name="Steindorff A."/>
            <person name="Ohm R.A."/>
            <person name="Martin F."/>
            <person name="Silar P."/>
            <person name="Natvig D.O."/>
            <person name="Lalanne C."/>
            <person name="Gautier V."/>
            <person name="Ament-Velasquez S.L."/>
            <person name="Kruys A."/>
            <person name="Hutchinson M.I."/>
            <person name="Powell A.J."/>
            <person name="Barry K."/>
            <person name="Miller A.N."/>
            <person name="Grigoriev I.V."/>
            <person name="Debuchy R."/>
            <person name="Gladieux P."/>
            <person name="Hiltunen Thoren M."/>
            <person name="Johannesson H."/>
        </authorList>
    </citation>
    <scope>NUCLEOTIDE SEQUENCE</scope>
    <source>
        <strain evidence="3">PSN243</strain>
    </source>
</reference>
<feature type="transmembrane region" description="Helical" evidence="2">
    <location>
        <begin position="250"/>
        <end position="273"/>
    </location>
</feature>
<evidence type="ECO:0000313" key="3">
    <source>
        <dbReference type="EMBL" id="KAK4449034.1"/>
    </source>
</evidence>
<keyword evidence="2" id="KW-0812">Transmembrane</keyword>
<reference evidence="3" key="2">
    <citation type="submission" date="2023-05" db="EMBL/GenBank/DDBJ databases">
        <authorList>
            <consortium name="Lawrence Berkeley National Laboratory"/>
            <person name="Steindorff A."/>
            <person name="Hensen N."/>
            <person name="Bonometti L."/>
            <person name="Westerberg I."/>
            <person name="Brannstrom I.O."/>
            <person name="Guillou S."/>
            <person name="Cros-Aarteil S."/>
            <person name="Calhoun S."/>
            <person name="Haridas S."/>
            <person name="Kuo A."/>
            <person name="Mondo S."/>
            <person name="Pangilinan J."/>
            <person name="Riley R."/>
            <person name="Labutti K."/>
            <person name="Andreopoulos B."/>
            <person name="Lipzen A."/>
            <person name="Chen C."/>
            <person name="Yanf M."/>
            <person name="Daum C."/>
            <person name="Ng V."/>
            <person name="Clum A."/>
            <person name="Ohm R."/>
            <person name="Martin F."/>
            <person name="Silar P."/>
            <person name="Natvig D."/>
            <person name="Lalanne C."/>
            <person name="Gautier V."/>
            <person name="Ament-Velasquez S.L."/>
            <person name="Kruys A."/>
            <person name="Hutchinson M.I."/>
            <person name="Powell A.J."/>
            <person name="Barry K."/>
            <person name="Miller A.N."/>
            <person name="Grigoriev I.V."/>
            <person name="Debuchy R."/>
            <person name="Gladieux P."/>
            <person name="Thoren M.H."/>
            <person name="Johannesson H."/>
        </authorList>
    </citation>
    <scope>NUCLEOTIDE SEQUENCE</scope>
    <source>
        <strain evidence="3">PSN243</strain>
    </source>
</reference>
<keyword evidence="2" id="KW-1133">Transmembrane helix</keyword>
<evidence type="ECO:0000256" key="1">
    <source>
        <dbReference type="SAM" id="MobiDB-lite"/>
    </source>
</evidence>
<organism evidence="3 4">
    <name type="scientific">Podospora aff. communis PSN243</name>
    <dbReference type="NCBI Taxonomy" id="3040156"/>
    <lineage>
        <taxon>Eukaryota</taxon>
        <taxon>Fungi</taxon>
        <taxon>Dikarya</taxon>
        <taxon>Ascomycota</taxon>
        <taxon>Pezizomycotina</taxon>
        <taxon>Sordariomycetes</taxon>
        <taxon>Sordariomycetidae</taxon>
        <taxon>Sordariales</taxon>
        <taxon>Podosporaceae</taxon>
        <taxon>Podospora</taxon>
    </lineage>
</organism>
<accession>A0AAV9GM61</accession>
<comment type="caution">
    <text evidence="3">The sequence shown here is derived from an EMBL/GenBank/DDBJ whole genome shotgun (WGS) entry which is preliminary data.</text>
</comment>
<feature type="compositionally biased region" description="Gly residues" evidence="1">
    <location>
        <begin position="355"/>
        <end position="368"/>
    </location>
</feature>
<dbReference type="EMBL" id="MU865939">
    <property type="protein sequence ID" value="KAK4449034.1"/>
    <property type="molecule type" value="Genomic_DNA"/>
</dbReference>
<feature type="region of interest" description="Disordered" evidence="1">
    <location>
        <begin position="324"/>
        <end position="368"/>
    </location>
</feature>
<dbReference type="Proteomes" id="UP001321760">
    <property type="component" value="Unassembled WGS sequence"/>
</dbReference>
<evidence type="ECO:0000256" key="2">
    <source>
        <dbReference type="SAM" id="Phobius"/>
    </source>
</evidence>
<keyword evidence="2" id="KW-0472">Membrane</keyword>
<proteinExistence type="predicted"/>
<evidence type="ECO:0000313" key="4">
    <source>
        <dbReference type="Proteomes" id="UP001321760"/>
    </source>
</evidence>
<sequence length="368" mass="38630">MSATYSHSTLGTFTLPPQTTPFAPSATALAAGCNPRSRSVFCFTTAGQLIPGYACDLVDRIDVNSYEYLNNNCYPPHYDLINQLGTDDRTLAWPGTACPAGYTPACTTTITLSNPSAKPTPYTGTLTQTWCCPAAANSNDGAWVCTDRDQLVPTSRLCLSLAAPSSAKRIWFSADPALAATARSGGNPAYTTSAVGPQMSIRVIRAAFPLGEVRQEVVDGMAGLSATVTANTTAAPVDDGSSGGGTNPGIVAGIVIGCLALLGFVATGIYLCLRYKKEGKEEKEEERVEIEKVDHGLIVDTSLDEKEKDVKEIVDNFAVGELPASMKFQPPPQGRFTEMGSESGAAELPTEYNAGPGGRDPGGGAQWL</sequence>
<name>A0AAV9GM61_9PEZI</name>
<dbReference type="AlphaFoldDB" id="A0AAV9GM61"/>
<keyword evidence="4" id="KW-1185">Reference proteome</keyword>